<accession>A0ABQ9ZD56</accession>
<gene>
    <name evidence="2" type="ORF">OUZ56_019978</name>
    <name evidence="3" type="ORF">OUZ56_019983</name>
</gene>
<evidence type="ECO:0000313" key="4">
    <source>
        <dbReference type="Proteomes" id="UP001234178"/>
    </source>
</evidence>
<evidence type="ECO:0000313" key="3">
    <source>
        <dbReference type="EMBL" id="KAK4010855.1"/>
    </source>
</evidence>
<evidence type="ECO:0000313" key="2">
    <source>
        <dbReference type="EMBL" id="KAK4010850.1"/>
    </source>
</evidence>
<sequence length="70" mass="8133">MSRYSYRANRNDLVPSTPDEEDSGVATPDNSMKQVNDGSMLHFYWVFGEYPFSRENIYAEIIVNFARFSV</sequence>
<feature type="region of interest" description="Disordered" evidence="1">
    <location>
        <begin position="1"/>
        <end position="35"/>
    </location>
</feature>
<dbReference type="Proteomes" id="UP001234178">
    <property type="component" value="Unassembled WGS sequence"/>
</dbReference>
<dbReference type="EMBL" id="JAOYFB010000003">
    <property type="protein sequence ID" value="KAK4010850.1"/>
    <property type="molecule type" value="Genomic_DNA"/>
</dbReference>
<keyword evidence="4" id="KW-1185">Reference proteome</keyword>
<evidence type="ECO:0000256" key="1">
    <source>
        <dbReference type="SAM" id="MobiDB-lite"/>
    </source>
</evidence>
<comment type="caution">
    <text evidence="2">The sequence shown here is derived from an EMBL/GenBank/DDBJ whole genome shotgun (WGS) entry which is preliminary data.</text>
</comment>
<name>A0ABQ9ZD56_9CRUS</name>
<dbReference type="EMBL" id="JAOYFB010000003">
    <property type="protein sequence ID" value="KAK4010855.1"/>
    <property type="molecule type" value="Genomic_DNA"/>
</dbReference>
<reference evidence="2 4" key="1">
    <citation type="journal article" date="2023" name="Nucleic Acids Res.">
        <title>The hologenome of Daphnia magna reveals possible DNA methylation and microbiome-mediated evolution of the host genome.</title>
        <authorList>
            <person name="Chaturvedi A."/>
            <person name="Li X."/>
            <person name="Dhandapani V."/>
            <person name="Marshall H."/>
            <person name="Kissane S."/>
            <person name="Cuenca-Cambronero M."/>
            <person name="Asole G."/>
            <person name="Calvet F."/>
            <person name="Ruiz-Romero M."/>
            <person name="Marangio P."/>
            <person name="Guigo R."/>
            <person name="Rago D."/>
            <person name="Mirbahai L."/>
            <person name="Eastwood N."/>
            <person name="Colbourne J.K."/>
            <person name="Zhou J."/>
            <person name="Mallon E."/>
            <person name="Orsini L."/>
        </authorList>
    </citation>
    <scope>NUCLEOTIDE SEQUENCE [LARGE SCALE GENOMIC DNA]</scope>
    <source>
        <strain evidence="2">LRV0_1</strain>
    </source>
</reference>
<organism evidence="2 4">
    <name type="scientific">Daphnia magna</name>
    <dbReference type="NCBI Taxonomy" id="35525"/>
    <lineage>
        <taxon>Eukaryota</taxon>
        <taxon>Metazoa</taxon>
        <taxon>Ecdysozoa</taxon>
        <taxon>Arthropoda</taxon>
        <taxon>Crustacea</taxon>
        <taxon>Branchiopoda</taxon>
        <taxon>Diplostraca</taxon>
        <taxon>Cladocera</taxon>
        <taxon>Anomopoda</taxon>
        <taxon>Daphniidae</taxon>
        <taxon>Daphnia</taxon>
    </lineage>
</organism>
<protein>
    <submittedName>
        <fullName evidence="2">Uncharacterized protein</fullName>
    </submittedName>
</protein>
<proteinExistence type="predicted"/>